<dbReference type="Gene3D" id="3.30.40.10">
    <property type="entry name" value="Zinc/RING finger domain, C3HC4 (zinc finger)"/>
    <property type="match status" value="1"/>
</dbReference>
<dbReference type="SMART" id="SM00584">
    <property type="entry name" value="TLDc"/>
    <property type="match status" value="1"/>
</dbReference>
<dbReference type="EMBL" id="CCKQ01017474">
    <property type="protein sequence ID" value="CDW89372.1"/>
    <property type="molecule type" value="Genomic_DNA"/>
</dbReference>
<feature type="domain" description="TLDc" evidence="5">
    <location>
        <begin position="316"/>
        <end position="491"/>
    </location>
</feature>
<dbReference type="Pfam" id="PF07534">
    <property type="entry name" value="TLD"/>
    <property type="match status" value="1"/>
</dbReference>
<keyword evidence="2" id="KW-0863">Zinc-finger</keyword>
<name>A0A078B7X6_STYLE</name>
<dbReference type="SUPFAM" id="SSF57845">
    <property type="entry name" value="B-box zinc-binding domain"/>
    <property type="match status" value="1"/>
</dbReference>
<evidence type="ECO:0000256" key="1">
    <source>
        <dbReference type="ARBA" id="ARBA00022723"/>
    </source>
</evidence>
<feature type="domain" description="B box-type" evidence="4">
    <location>
        <begin position="80"/>
        <end position="120"/>
    </location>
</feature>
<evidence type="ECO:0000259" key="5">
    <source>
        <dbReference type="PROSITE" id="PS51886"/>
    </source>
</evidence>
<dbReference type="OrthoDB" id="2378640at2759"/>
<dbReference type="Gene3D" id="3.30.160.60">
    <property type="entry name" value="Classic Zinc Finger"/>
    <property type="match status" value="1"/>
</dbReference>
<evidence type="ECO:0000259" key="4">
    <source>
        <dbReference type="PROSITE" id="PS50119"/>
    </source>
</evidence>
<proteinExistence type="predicted"/>
<dbReference type="InterPro" id="IPR013083">
    <property type="entry name" value="Znf_RING/FYVE/PHD"/>
</dbReference>
<evidence type="ECO:0000313" key="6">
    <source>
        <dbReference type="EMBL" id="CDW89372.1"/>
    </source>
</evidence>
<organism evidence="6 7">
    <name type="scientific">Stylonychia lemnae</name>
    <name type="common">Ciliate</name>
    <dbReference type="NCBI Taxonomy" id="5949"/>
    <lineage>
        <taxon>Eukaryota</taxon>
        <taxon>Sar</taxon>
        <taxon>Alveolata</taxon>
        <taxon>Ciliophora</taxon>
        <taxon>Intramacronucleata</taxon>
        <taxon>Spirotrichea</taxon>
        <taxon>Stichotrichia</taxon>
        <taxon>Sporadotrichida</taxon>
        <taxon>Oxytrichidae</taxon>
        <taxon>Stylonychinae</taxon>
        <taxon>Stylonychia</taxon>
    </lineage>
</organism>
<gene>
    <name evidence="6" type="primary">Contig13891.g14827</name>
    <name evidence="6" type="ORF">STYLEM_18505</name>
</gene>
<dbReference type="InterPro" id="IPR000315">
    <property type="entry name" value="Znf_B-box"/>
</dbReference>
<keyword evidence="1" id="KW-0479">Metal-binding</keyword>
<accession>A0A078B7X6</accession>
<evidence type="ECO:0000256" key="2">
    <source>
        <dbReference type="PROSITE-ProRule" id="PRU00024"/>
    </source>
</evidence>
<keyword evidence="2" id="KW-0862">Zinc</keyword>
<dbReference type="AlphaFoldDB" id="A0A078B7X6"/>
<dbReference type="PROSITE" id="PS50119">
    <property type="entry name" value="ZF_BBOX"/>
    <property type="match status" value="1"/>
</dbReference>
<evidence type="ECO:0000313" key="7">
    <source>
        <dbReference type="Proteomes" id="UP000039865"/>
    </source>
</evidence>
<keyword evidence="7" id="KW-1185">Reference proteome</keyword>
<dbReference type="PROSITE" id="PS51886">
    <property type="entry name" value="TLDC"/>
    <property type="match status" value="1"/>
</dbReference>
<dbReference type="OMA" id="FTFERIY"/>
<sequence>MLLCFCCNKFYNLQERKPVQLPCGDIFCLQCYKNQKDQVQNQQIQCPFDAQHLCGVDQQTIQPRYLMNALQKYDFFCIKCDDHQQENSTIYCKQQQQMVCGKCVLTDPHEHFVKDSSQHFTFERIYIEESFEKTLPILKEEMTQIQSLIEKTQQFLNKERNFKVQEIKQSYKQIIANHENIDQINQIQIQNSLKFNEFNAGLGQIQLQNVPEIKVQNEIGQNKFQQVKKLNKLINQQVEELKHNEQSQENIKNQSLNEKVIKEEQKNMIKQQNQPLQAEKQNKQRKFDQNQQNHIVFKIPEKIFKYEEFTTLVEEQLYHLTKKTNFPVFNNEIMNSKQYVKLLYKASRDGYKAANFHTFCDNKGPTMTFILNEHGQVFGGYTSVSWQSTSQWCNYTDKDAFLFQLNKNTIHFQYQQYEHAVVHYKDRLMVFGEGRDICIYDDCNINCDSYCDLGGTYSPPQGIIKNQQQAQTYLAHTHKFRVIEIEVYSIIL</sequence>
<dbReference type="InParanoid" id="A0A078B7X6"/>
<dbReference type="InterPro" id="IPR006571">
    <property type="entry name" value="TLDc_dom"/>
</dbReference>
<dbReference type="InterPro" id="IPR001841">
    <property type="entry name" value="Znf_RING"/>
</dbReference>
<feature type="domain" description="RING-type" evidence="3">
    <location>
        <begin position="4"/>
        <end position="49"/>
    </location>
</feature>
<dbReference type="GO" id="GO:0008270">
    <property type="term" value="F:zinc ion binding"/>
    <property type="evidence" value="ECO:0007669"/>
    <property type="project" value="UniProtKB-KW"/>
</dbReference>
<evidence type="ECO:0000259" key="3">
    <source>
        <dbReference type="PROSITE" id="PS50089"/>
    </source>
</evidence>
<dbReference type="PROSITE" id="PS50089">
    <property type="entry name" value="ZF_RING_2"/>
    <property type="match status" value="1"/>
</dbReference>
<dbReference type="Proteomes" id="UP000039865">
    <property type="component" value="Unassembled WGS sequence"/>
</dbReference>
<reference evidence="6 7" key="1">
    <citation type="submission" date="2014-06" db="EMBL/GenBank/DDBJ databases">
        <authorList>
            <person name="Swart Estienne"/>
        </authorList>
    </citation>
    <scope>NUCLEOTIDE SEQUENCE [LARGE SCALE GENOMIC DNA]</scope>
    <source>
        <strain evidence="6 7">130c</strain>
    </source>
</reference>
<dbReference type="PANTHER" id="PTHR23354">
    <property type="entry name" value="NUCLEOLAR PROTEIN 7/ESTROGEN RECEPTOR COACTIVATOR-RELATED"/>
    <property type="match status" value="1"/>
</dbReference>
<protein>
    <submittedName>
        <fullName evidence="6">Tldc domain-containing protein</fullName>
    </submittedName>
</protein>
<dbReference type="PANTHER" id="PTHR23354:SF122">
    <property type="entry name" value="GTPASE-ACTIVATING PROTEIN SKYWALKER"/>
    <property type="match status" value="1"/>
</dbReference>